<dbReference type="AlphaFoldDB" id="A0A149TMV3"/>
<accession>A0A149TMV3</accession>
<dbReference type="EMBL" id="LHZR01000075">
    <property type="protein sequence ID" value="KXV50574.1"/>
    <property type="molecule type" value="Genomic_DNA"/>
</dbReference>
<name>A0A149TMV3_9PROT</name>
<evidence type="ECO:0000313" key="1">
    <source>
        <dbReference type="EMBL" id="KXV50574.1"/>
    </source>
</evidence>
<evidence type="ECO:0000313" key="2">
    <source>
        <dbReference type="Proteomes" id="UP000075636"/>
    </source>
</evidence>
<dbReference type="PATRIC" id="fig|318683.6.peg.3609"/>
<proteinExistence type="predicted"/>
<comment type="caution">
    <text evidence="1">The sequence shown here is derived from an EMBL/GenBank/DDBJ whole genome shotgun (WGS) entry which is preliminary data.</text>
</comment>
<gene>
    <name evidence="1" type="ORF">AD945_01675</name>
</gene>
<reference evidence="1 2" key="1">
    <citation type="submission" date="2015-06" db="EMBL/GenBank/DDBJ databases">
        <title>Improved classification and identification of acetic acid bacteria using matrix-assisted laser desorption/ionization time-of-flight mass spectrometry; Gluconobacter nephelii and Gluconobacter uchimurae are later heterotypic synonyms of Gluconobacter japonicus and Gluconobacter oxydans, respectively.</title>
        <authorList>
            <person name="Li L."/>
            <person name="Cleenwerck I."/>
            <person name="De Vuyst L."/>
            <person name="Vandamme P."/>
        </authorList>
    </citation>
    <scope>NUCLEOTIDE SEQUENCE [LARGE SCALE GENOMIC DNA]</scope>
    <source>
        <strain evidence="1 2">LMG 1768</strain>
    </source>
</reference>
<protein>
    <submittedName>
        <fullName evidence="1">Uncharacterized protein</fullName>
    </submittedName>
</protein>
<dbReference type="Proteomes" id="UP000075636">
    <property type="component" value="Unassembled WGS sequence"/>
</dbReference>
<sequence>MVRELSDNQYPDMLIAGGPLARLFRAIDGRLKELFDPRVYSHVVIPPRASARDWENLTQRAPMVGLGWMACRPSERAGSTFRGDAQFALILLTRQNAGLDAYFGDGTLPGVLGLGAVAGIGLHAFRIEGIGSCRVQQLAAAGDQEWIPDGMASVQLQITVPDIAFDSPELLSQLDTLTSLSSKVVDSISGETL</sequence>
<organism evidence="1 2">
    <name type="scientific">Gluconobacter albidus</name>
    <dbReference type="NCBI Taxonomy" id="318683"/>
    <lineage>
        <taxon>Bacteria</taxon>
        <taxon>Pseudomonadati</taxon>
        <taxon>Pseudomonadota</taxon>
        <taxon>Alphaproteobacteria</taxon>
        <taxon>Acetobacterales</taxon>
        <taxon>Acetobacteraceae</taxon>
        <taxon>Gluconobacter</taxon>
    </lineage>
</organism>